<dbReference type="Proteomes" id="UP000830768">
    <property type="component" value="Chromosome 8"/>
</dbReference>
<evidence type="ECO:0000313" key="1">
    <source>
        <dbReference type="EMBL" id="UPK98552.1"/>
    </source>
</evidence>
<protein>
    <submittedName>
        <fullName evidence="1">Uncharacterized protein</fullName>
    </submittedName>
</protein>
<evidence type="ECO:0000313" key="2">
    <source>
        <dbReference type="Proteomes" id="UP000830768"/>
    </source>
</evidence>
<accession>A0ACD3ZBH9</accession>
<keyword evidence="2" id="KW-1185">Reference proteome</keyword>
<reference evidence="1" key="1">
    <citation type="submission" date="2021-11" db="EMBL/GenBank/DDBJ databases">
        <title>Fusarium solani-melongenae Genome sequencing and assembly.</title>
        <authorList>
            <person name="Xie S."/>
            <person name="Huang L."/>
            <person name="Zhang X."/>
        </authorList>
    </citation>
    <scope>NUCLEOTIDE SEQUENCE</scope>
    <source>
        <strain evidence="1">CRI 24-3</strain>
    </source>
</reference>
<sequence length="275" mass="31857">MDQNKRRRPRTLEERFPNGPPKVRLGPKGHYVSNNHVFKDHTGKPALMSWESISVKSPLPPLASWVYYIVHPDAPRDFDGRLFHDGLTDSSSLGRGGRFRYEFFFLPGATAEECVVHFRGELESRGTIWRQTRKVERVMQLKKQQEEHDSGEGKLPGLVWLKPGRHGSNQFYRGHLFIYTDAEIETRGADGEARHVYLVEFDPIPQEREEGEDDEDYGWDLDPMKYPVYSRRLKVRDQDSGSSLGGWMEEKKIAQWEEEANHATGKALDLGWESW</sequence>
<name>A0ACD3ZBH9_FUSSC</name>
<proteinExistence type="predicted"/>
<gene>
    <name evidence="1" type="ORF">LCI18_009487</name>
</gene>
<organism evidence="1 2">
    <name type="scientific">Fusarium solani subsp. cucurbitae</name>
    <name type="common">Neocosmosporum cucurbitae</name>
    <dbReference type="NCBI Taxonomy" id="2747967"/>
    <lineage>
        <taxon>Eukaryota</taxon>
        <taxon>Fungi</taxon>
        <taxon>Dikarya</taxon>
        <taxon>Ascomycota</taxon>
        <taxon>Pezizomycotina</taxon>
        <taxon>Sordariomycetes</taxon>
        <taxon>Hypocreomycetidae</taxon>
        <taxon>Hypocreales</taxon>
        <taxon>Nectriaceae</taxon>
        <taxon>Fusarium</taxon>
        <taxon>Fusarium solani species complex</taxon>
    </lineage>
</organism>
<dbReference type="EMBL" id="CP090036">
    <property type="protein sequence ID" value="UPK98552.1"/>
    <property type="molecule type" value="Genomic_DNA"/>
</dbReference>